<gene>
    <name evidence="2" type="ORF">P5673_021858</name>
</gene>
<keyword evidence="1" id="KW-1133">Transmembrane helix</keyword>
<evidence type="ECO:0000313" key="2">
    <source>
        <dbReference type="EMBL" id="KAK2556238.1"/>
    </source>
</evidence>
<feature type="transmembrane region" description="Helical" evidence="1">
    <location>
        <begin position="20"/>
        <end position="41"/>
    </location>
</feature>
<dbReference type="Proteomes" id="UP001249851">
    <property type="component" value="Unassembled WGS sequence"/>
</dbReference>
<protein>
    <submittedName>
        <fullName evidence="2">Uncharacterized protein</fullName>
    </submittedName>
</protein>
<accession>A0AAD9Q7L8</accession>
<keyword evidence="1" id="KW-0812">Transmembrane</keyword>
<proteinExistence type="predicted"/>
<name>A0AAD9Q7L8_ACRCE</name>
<reference evidence="2" key="2">
    <citation type="journal article" date="2023" name="Science">
        <title>Genomic signatures of disease resistance in endangered staghorn corals.</title>
        <authorList>
            <person name="Vollmer S.V."/>
            <person name="Selwyn J.D."/>
            <person name="Despard B.A."/>
            <person name="Roesel C.L."/>
        </authorList>
    </citation>
    <scope>NUCLEOTIDE SEQUENCE</scope>
    <source>
        <strain evidence="2">K2</strain>
    </source>
</reference>
<keyword evidence="1" id="KW-0472">Membrane</keyword>
<reference evidence="2" key="1">
    <citation type="journal article" date="2023" name="G3 (Bethesda)">
        <title>Whole genome assembly and annotation of the endangered Caribbean coral Acropora cervicornis.</title>
        <authorList>
            <person name="Selwyn J.D."/>
            <person name="Vollmer S.V."/>
        </authorList>
    </citation>
    <scope>NUCLEOTIDE SEQUENCE</scope>
    <source>
        <strain evidence="2">K2</strain>
    </source>
</reference>
<keyword evidence="3" id="KW-1185">Reference proteome</keyword>
<dbReference type="EMBL" id="JARQWQ010000057">
    <property type="protein sequence ID" value="KAK2556238.1"/>
    <property type="molecule type" value="Genomic_DNA"/>
</dbReference>
<evidence type="ECO:0000256" key="1">
    <source>
        <dbReference type="SAM" id="Phobius"/>
    </source>
</evidence>
<dbReference type="AlphaFoldDB" id="A0AAD9Q7L8"/>
<evidence type="ECO:0000313" key="3">
    <source>
        <dbReference type="Proteomes" id="UP001249851"/>
    </source>
</evidence>
<organism evidence="2 3">
    <name type="scientific">Acropora cervicornis</name>
    <name type="common">Staghorn coral</name>
    <dbReference type="NCBI Taxonomy" id="6130"/>
    <lineage>
        <taxon>Eukaryota</taxon>
        <taxon>Metazoa</taxon>
        <taxon>Cnidaria</taxon>
        <taxon>Anthozoa</taxon>
        <taxon>Hexacorallia</taxon>
        <taxon>Scleractinia</taxon>
        <taxon>Astrocoeniina</taxon>
        <taxon>Acroporidae</taxon>
        <taxon>Acropora</taxon>
    </lineage>
</organism>
<comment type="caution">
    <text evidence="2">The sequence shown here is derived from an EMBL/GenBank/DDBJ whole genome shotgun (WGS) entry which is preliminary data.</text>
</comment>
<sequence length="207" mass="23630">MAETLQSYFRKALNNIALNLINILDYDLLFITILLPCHWALRKKTMDYYLSSLISFRNAIERHLNNVPYNKSLKREGKENVQHKDTISVDDLKKLRAASAVGLHVMAEPQLEEAVEDQENLNVHYDTETCTPQHESYSIENLSPLREGATLQQIKDACVALKRKASFSDAEIVNVEKKKTDYEVNVQIGIALRRGISVSKCKRVTQP</sequence>